<evidence type="ECO:0000256" key="1">
    <source>
        <dbReference type="SAM" id="Coils"/>
    </source>
</evidence>
<dbReference type="RefSeq" id="WP_047197099.1">
    <property type="nucleotide sequence ID" value="NZ_CP011371.1"/>
</dbReference>
<dbReference type="KEGG" id="pbh:AAW51_5425"/>
<dbReference type="EMBL" id="CP011371">
    <property type="protein sequence ID" value="AKJ32116.1"/>
    <property type="molecule type" value="Genomic_DNA"/>
</dbReference>
<gene>
    <name evidence="2" type="ORF">AAW51_5425</name>
</gene>
<proteinExistence type="predicted"/>
<evidence type="ECO:0000313" key="3">
    <source>
        <dbReference type="Proteomes" id="UP000035352"/>
    </source>
</evidence>
<evidence type="ECO:0000313" key="2">
    <source>
        <dbReference type="EMBL" id="AKJ32116.1"/>
    </source>
</evidence>
<dbReference type="AlphaFoldDB" id="A0A0G3BXL3"/>
<accession>A0A0G3BXL3</accession>
<feature type="coiled-coil region" evidence="1">
    <location>
        <begin position="14"/>
        <end position="55"/>
    </location>
</feature>
<dbReference type="STRING" id="413882.AAW51_5425"/>
<name>A0A0G3BXL3_9BURK</name>
<keyword evidence="3" id="KW-1185">Reference proteome</keyword>
<dbReference type="OrthoDB" id="9799796at2"/>
<reference evidence="2 3" key="1">
    <citation type="submission" date="2015-05" db="EMBL/GenBank/DDBJ databases">
        <authorList>
            <person name="Tang B."/>
            <person name="Yu Y."/>
        </authorList>
    </citation>
    <scope>NUCLEOTIDE SEQUENCE [LARGE SCALE GENOMIC DNA]</scope>
    <source>
        <strain evidence="2 3">DSM 7029</strain>
    </source>
</reference>
<keyword evidence="1" id="KW-0175">Coiled coil</keyword>
<sequence length="64" mass="7230">MGVTDRVWGALTSMIKLEDKVNRQSEAMKSQQQKIEDLTARVIRLEAQLELLTSAAMVRRLTGN</sequence>
<dbReference type="PATRIC" id="fig|413882.6.peg.5674"/>
<protein>
    <submittedName>
        <fullName evidence="2">Uncharacterized protein</fullName>
    </submittedName>
</protein>
<dbReference type="Proteomes" id="UP000035352">
    <property type="component" value="Chromosome"/>
</dbReference>
<organism evidence="2 3">
    <name type="scientific">Caldimonas brevitalea</name>
    <dbReference type="NCBI Taxonomy" id="413882"/>
    <lineage>
        <taxon>Bacteria</taxon>
        <taxon>Pseudomonadati</taxon>
        <taxon>Pseudomonadota</taxon>
        <taxon>Betaproteobacteria</taxon>
        <taxon>Burkholderiales</taxon>
        <taxon>Sphaerotilaceae</taxon>
        <taxon>Caldimonas</taxon>
    </lineage>
</organism>